<proteinExistence type="inferred from homology"/>
<evidence type="ECO:0000256" key="4">
    <source>
        <dbReference type="ARBA" id="ARBA00023295"/>
    </source>
</evidence>
<evidence type="ECO:0000256" key="1">
    <source>
        <dbReference type="ARBA" id="ARBA00009865"/>
    </source>
</evidence>
<dbReference type="GO" id="GO:0005975">
    <property type="term" value="P:carbohydrate metabolic process"/>
    <property type="evidence" value="ECO:0007669"/>
    <property type="project" value="InterPro"/>
</dbReference>
<dbReference type="InterPro" id="IPR011081">
    <property type="entry name" value="Big_4"/>
</dbReference>
<evidence type="ECO:0000313" key="7">
    <source>
        <dbReference type="EMBL" id="SDB84094.1"/>
    </source>
</evidence>
<evidence type="ECO:0000313" key="8">
    <source>
        <dbReference type="Proteomes" id="UP000242949"/>
    </source>
</evidence>
<dbReference type="PANTHER" id="PTHR43817">
    <property type="entry name" value="GLYCOSYL HYDROLASE"/>
    <property type="match status" value="1"/>
</dbReference>
<accession>A0A1G6GQ63</accession>
<dbReference type="CDD" id="cd18818">
    <property type="entry name" value="GH43_GbtXyl43B-like"/>
    <property type="match status" value="1"/>
</dbReference>
<name>A0A1G6GQ63_9BACI</name>
<dbReference type="Pfam" id="PF04616">
    <property type="entry name" value="Glyco_hydro_43"/>
    <property type="match status" value="1"/>
</dbReference>
<protein>
    <submittedName>
        <fullName evidence="7">Beta-xylosidase, GH43 family</fullName>
    </submittedName>
</protein>
<sequence length="598" mass="68051">MKATDRYQLLSYTRKPVGIYEDKLANSMHLAYRVNDQPFQALNHNTGVLFARATENENRTLNAKCLTSPYIFELDNQAGYGVVAIRTEPDGSPDPECKGQVLLYTTTDFLQYKEHGLIDLKTDNHVRYVTCDYLKNEQKYCIKWCDKTNQTYQSLFSNIDDIDITPTSAAPISSSFITTPIEGAQPINQIDIPKTIFDKLFERLTVPENIGVDVPEEAVVRSIDELKQVKANYFYSDDTSVTRSVDWDTSNIDWSKEGTVTITGEVKQPTFYFPLSLHRADPCIFKDQDAYYFIATNDADGNNSLSVRRAKTLAGVATAPEYEIINTSMYPHMVQFLWAPEFHMVGDDLYIFLASSPNGFNEIRAHVMKLKKGGDICNKNDWEEPIPFLNQHGEVLSEIGLTLDMTYLTTNGRHYVVWAQRDLIPNDLGSWIYIGEIDPDKPWQLISDQVLLSKPDFSWANNHVYVEEGPYPLFIGDQLMITTSSALVDYTYCVGMLSIDKHADLLDVSNWERSNYPLLTTASVEGECGPGHNAYVQDDEGLIWNTYHARVEKDGPRSSGIRRVHFHKDGFPVLDLTDDKDIQEKYRRLNLSVTIKPH</sequence>
<dbReference type="InterPro" id="IPR006710">
    <property type="entry name" value="Glyco_hydro_43"/>
</dbReference>
<evidence type="ECO:0000256" key="3">
    <source>
        <dbReference type="ARBA" id="ARBA00022801"/>
    </source>
</evidence>
<organism evidence="7 8">
    <name type="scientific">Pelagirhabdus alkalitolerans</name>
    <dbReference type="NCBI Taxonomy" id="1612202"/>
    <lineage>
        <taxon>Bacteria</taxon>
        <taxon>Bacillati</taxon>
        <taxon>Bacillota</taxon>
        <taxon>Bacilli</taxon>
        <taxon>Bacillales</taxon>
        <taxon>Bacillaceae</taxon>
        <taxon>Pelagirhabdus</taxon>
    </lineage>
</organism>
<evidence type="ECO:0000256" key="5">
    <source>
        <dbReference type="RuleBase" id="RU361187"/>
    </source>
</evidence>
<dbReference type="EMBL" id="FMYI01000001">
    <property type="protein sequence ID" value="SDB84094.1"/>
    <property type="molecule type" value="Genomic_DNA"/>
</dbReference>
<dbReference type="RefSeq" id="WP_090792417.1">
    <property type="nucleotide sequence ID" value="NZ_FMYI01000001.1"/>
</dbReference>
<keyword evidence="2" id="KW-0732">Signal</keyword>
<dbReference type="Pfam" id="PF07532">
    <property type="entry name" value="Big_4"/>
    <property type="match status" value="1"/>
</dbReference>
<dbReference type="SUPFAM" id="SSF75005">
    <property type="entry name" value="Arabinanase/levansucrase/invertase"/>
    <property type="match status" value="1"/>
</dbReference>
<dbReference type="Proteomes" id="UP000242949">
    <property type="component" value="Unassembled WGS sequence"/>
</dbReference>
<keyword evidence="4 5" id="KW-0326">Glycosidase</keyword>
<comment type="similarity">
    <text evidence="1 5">Belongs to the glycosyl hydrolase 43 family.</text>
</comment>
<dbReference type="STRING" id="1612202.SAMN05421734_101384"/>
<evidence type="ECO:0000256" key="2">
    <source>
        <dbReference type="ARBA" id="ARBA00022729"/>
    </source>
</evidence>
<reference evidence="8" key="1">
    <citation type="submission" date="2016-09" db="EMBL/GenBank/DDBJ databases">
        <authorList>
            <person name="Varghese N."/>
            <person name="Submissions S."/>
        </authorList>
    </citation>
    <scope>NUCLEOTIDE SEQUENCE [LARGE SCALE GENOMIC DNA]</scope>
    <source>
        <strain evidence="8">S5</strain>
    </source>
</reference>
<evidence type="ECO:0000259" key="6">
    <source>
        <dbReference type="Pfam" id="PF07532"/>
    </source>
</evidence>
<dbReference type="OrthoDB" id="273314at2"/>
<gene>
    <name evidence="7" type="ORF">SAMN05421734_101384</name>
</gene>
<keyword evidence="3 5" id="KW-0378">Hydrolase</keyword>
<keyword evidence="8" id="KW-1185">Reference proteome</keyword>
<dbReference type="PANTHER" id="PTHR43817:SF1">
    <property type="entry name" value="HYDROLASE, FAMILY 43, PUTATIVE (AFU_ORTHOLOGUE AFUA_3G01660)-RELATED"/>
    <property type="match status" value="1"/>
</dbReference>
<dbReference type="InterPro" id="IPR023296">
    <property type="entry name" value="Glyco_hydro_beta-prop_sf"/>
</dbReference>
<feature type="domain" description="Bacterial Ig-like" evidence="6">
    <location>
        <begin position="228"/>
        <end position="267"/>
    </location>
</feature>
<dbReference type="Gene3D" id="2.115.10.20">
    <property type="entry name" value="Glycosyl hydrolase domain, family 43"/>
    <property type="match status" value="1"/>
</dbReference>
<dbReference type="AlphaFoldDB" id="A0A1G6GQ63"/>
<dbReference type="GO" id="GO:0004553">
    <property type="term" value="F:hydrolase activity, hydrolyzing O-glycosyl compounds"/>
    <property type="evidence" value="ECO:0007669"/>
    <property type="project" value="InterPro"/>
</dbReference>